<evidence type="ECO:0000313" key="2">
    <source>
        <dbReference type="Proteomes" id="UP000195696"/>
    </source>
</evidence>
<name>A0A1G4EE98_BACMY</name>
<accession>A0A1G4EE98</accession>
<gene>
    <name evidence="1" type="ORF">BWGO95_01608</name>
</gene>
<evidence type="ECO:0000313" key="1">
    <source>
        <dbReference type="EMBL" id="SCB67485.1"/>
    </source>
</evidence>
<dbReference type="AlphaFoldDB" id="A0A1G4EE98"/>
<dbReference type="Proteomes" id="UP000195696">
    <property type="component" value="Unassembled WGS sequence"/>
</dbReference>
<sequence>MNVTMEHLVAFNTVSQANQISQMVSQLLQS</sequence>
<dbReference type="EMBL" id="FMAK01000026">
    <property type="protein sequence ID" value="SCB67485.1"/>
    <property type="molecule type" value="Genomic_DNA"/>
</dbReference>
<protein>
    <submittedName>
        <fullName evidence="1">Uncharacterized protein</fullName>
    </submittedName>
</protein>
<proteinExistence type="predicted"/>
<reference evidence="1 2" key="1">
    <citation type="submission" date="2016-08" db="EMBL/GenBank/DDBJ databases">
        <authorList>
            <person name="Seilhamer J.J."/>
        </authorList>
    </citation>
    <scope>NUCLEOTIDE SEQUENCE [LARGE SCALE GENOMIC DNA]</scope>
    <source>
        <strain evidence="1 2">SDA_GO95</strain>
    </source>
</reference>
<organism evidence="1 2">
    <name type="scientific">Bacillus mycoides</name>
    <dbReference type="NCBI Taxonomy" id="1405"/>
    <lineage>
        <taxon>Bacteria</taxon>
        <taxon>Bacillati</taxon>
        <taxon>Bacillota</taxon>
        <taxon>Bacilli</taxon>
        <taxon>Bacillales</taxon>
        <taxon>Bacillaceae</taxon>
        <taxon>Bacillus</taxon>
        <taxon>Bacillus cereus group</taxon>
    </lineage>
</organism>